<accession>A0ABU9MWT7</accession>
<dbReference type="InterPro" id="IPR011990">
    <property type="entry name" value="TPR-like_helical_dom_sf"/>
</dbReference>
<dbReference type="Proteomes" id="UP001447008">
    <property type="component" value="Unassembled WGS sequence"/>
</dbReference>
<proteinExistence type="predicted"/>
<dbReference type="RefSeq" id="WP_342676944.1">
    <property type="nucleotide sequence ID" value="NZ_JBCGCU010000004.1"/>
</dbReference>
<evidence type="ECO:0000313" key="3">
    <source>
        <dbReference type="EMBL" id="MEM0514821.1"/>
    </source>
</evidence>
<dbReference type="NCBIfam" id="NF047558">
    <property type="entry name" value="TPR_END_plus"/>
    <property type="match status" value="1"/>
</dbReference>
<dbReference type="SMART" id="SM00028">
    <property type="entry name" value="TPR"/>
    <property type="match status" value="2"/>
</dbReference>
<sequence length="308" mass="34933">MLKWASYLFFGVILSVSMAQNAWAQAEQEPVTLPEQQAKGLSQEQQVQAQQSVSQLDGPMYRPLIERFILDELQAVRKDQQALRAEYVEKIAHAQLDTADRALGYTTDTMNNLFILITATVSILVLVGWNSLRDVKNKVEDIVNTRVKAITEEYESRLAGLESQLRERSEAILNNQKKITITNEIHSLWMRANLESDYGTKVEIYDEILSRKPEDVEAIAYKADALLELGDTQQAIMLCNQALDIDSDYGYAYWQRACAYSLLHEHSDALADIRMALEYSPNLRNELLHESAFASLHDNASFNDIVNG</sequence>
<name>A0ABU9MWT7_9GAMM</name>
<dbReference type="Gene3D" id="1.25.40.10">
    <property type="entry name" value="Tetratricopeptide repeat domain"/>
    <property type="match status" value="1"/>
</dbReference>
<keyword evidence="2" id="KW-0732">Signal</keyword>
<keyword evidence="4" id="KW-1185">Reference proteome</keyword>
<keyword evidence="1" id="KW-0472">Membrane</keyword>
<keyword evidence="1" id="KW-1133">Transmembrane helix</keyword>
<gene>
    <name evidence="3" type="ORF">WCN91_05180</name>
</gene>
<evidence type="ECO:0000256" key="2">
    <source>
        <dbReference type="SAM" id="SignalP"/>
    </source>
</evidence>
<dbReference type="InterPro" id="IPR019734">
    <property type="entry name" value="TPR_rpt"/>
</dbReference>
<protein>
    <submittedName>
        <fullName evidence="3">Tetratricopeptide repeat protein</fullName>
    </submittedName>
</protein>
<reference evidence="3 4" key="1">
    <citation type="submission" date="2024-03" db="EMBL/GenBank/DDBJ databases">
        <title>Pseudoalteromonas qingdaonensis sp. nov., isolated from the intestines of marine benthic organisms.</title>
        <authorList>
            <person name="Lin X."/>
            <person name="Fang S."/>
            <person name="Hu X."/>
        </authorList>
    </citation>
    <scope>NUCLEOTIDE SEQUENCE [LARGE SCALE GENOMIC DNA]</scope>
    <source>
        <strain evidence="3 4">YIC-827</strain>
    </source>
</reference>
<evidence type="ECO:0000256" key="1">
    <source>
        <dbReference type="SAM" id="Phobius"/>
    </source>
</evidence>
<organism evidence="3 4">
    <name type="scientific">Pseudoalteromonas qingdaonensis</name>
    <dbReference type="NCBI Taxonomy" id="3131913"/>
    <lineage>
        <taxon>Bacteria</taxon>
        <taxon>Pseudomonadati</taxon>
        <taxon>Pseudomonadota</taxon>
        <taxon>Gammaproteobacteria</taxon>
        <taxon>Alteromonadales</taxon>
        <taxon>Pseudoalteromonadaceae</taxon>
        <taxon>Pseudoalteromonas</taxon>
    </lineage>
</organism>
<feature type="transmembrane region" description="Helical" evidence="1">
    <location>
        <begin position="113"/>
        <end position="132"/>
    </location>
</feature>
<comment type="caution">
    <text evidence="3">The sequence shown here is derived from an EMBL/GenBank/DDBJ whole genome shotgun (WGS) entry which is preliminary data.</text>
</comment>
<feature type="signal peptide" evidence="2">
    <location>
        <begin position="1"/>
        <end position="24"/>
    </location>
</feature>
<dbReference type="SUPFAM" id="SSF48452">
    <property type="entry name" value="TPR-like"/>
    <property type="match status" value="1"/>
</dbReference>
<keyword evidence="1" id="KW-0812">Transmembrane</keyword>
<dbReference type="EMBL" id="JBCGCU010000004">
    <property type="protein sequence ID" value="MEM0514821.1"/>
    <property type="molecule type" value="Genomic_DNA"/>
</dbReference>
<feature type="chain" id="PRO_5047024932" evidence="2">
    <location>
        <begin position="25"/>
        <end position="308"/>
    </location>
</feature>
<evidence type="ECO:0000313" key="4">
    <source>
        <dbReference type="Proteomes" id="UP001447008"/>
    </source>
</evidence>